<evidence type="ECO:0000313" key="7">
    <source>
        <dbReference type="Proteomes" id="UP000248291"/>
    </source>
</evidence>
<dbReference type="SUPFAM" id="SSF160719">
    <property type="entry name" value="gpW/gp25-like"/>
    <property type="match status" value="1"/>
</dbReference>
<accession>A0A0K8LVH5</accession>
<evidence type="ECO:0000313" key="6">
    <source>
        <dbReference type="Proteomes" id="UP000247480"/>
    </source>
</evidence>
<reference evidence="4 7" key="3">
    <citation type="submission" date="2018-04" db="EMBL/GenBank/DDBJ databases">
        <title>Draft genome sequence of Pseudomonas syringae pv. actinidiae biovar 3 strains isolated from kiwifruit in Kagawa prefecture.</title>
        <authorList>
            <person name="Tabuchi M."/>
            <person name="Saito M."/>
            <person name="Fujiwara S."/>
            <person name="Sasa N."/>
            <person name="Akimitsu K."/>
            <person name="Gomi K."/>
            <person name="Konishi-Sugita S."/>
            <person name="Hamano K."/>
            <person name="Kataoka I."/>
        </authorList>
    </citation>
    <scope>NUCLEOTIDE SEQUENCE [LARGE SCALE GENOMIC DNA]</scope>
    <source>
        <strain evidence="4 7">MAFF212211</strain>
    </source>
</reference>
<dbReference type="AlphaFoldDB" id="A0A0K8LVH5"/>
<gene>
    <name evidence="2" type="ORF">CT122_13205</name>
    <name evidence="3" type="ORF">KPSA1_03123</name>
    <name evidence="4" type="ORF">KPSA3_03542</name>
</gene>
<reference evidence="2 5" key="1">
    <citation type="submission" date="2017-11" db="EMBL/GenBank/DDBJ databases">
        <title>Complete DNA Sequence of Pseudomonas syringae pv. actinidiae, biovar 5 (Psa5).</title>
        <authorList>
            <person name="Butler M."/>
            <person name="Taiaroa G."/>
            <person name="Sumpter N."/>
            <person name="Poulter R."/>
        </authorList>
    </citation>
    <scope>NUCLEOTIDE SEQUENCE [LARGE SCALE GENOMIC DNA]</scope>
    <source>
        <strain evidence="2 5">MAFF212063</strain>
    </source>
</reference>
<name>A0A0K8LVH5_PSESF</name>
<dbReference type="InterPro" id="IPR017737">
    <property type="entry name" value="TssE1-like"/>
</dbReference>
<dbReference type="InterPro" id="IPR007048">
    <property type="entry name" value="IraD/Gp25-like"/>
</dbReference>
<feature type="domain" description="IraD/Gp25-like" evidence="1">
    <location>
        <begin position="31"/>
        <end position="124"/>
    </location>
</feature>
<evidence type="ECO:0000313" key="4">
    <source>
        <dbReference type="EMBL" id="GBH17572.1"/>
    </source>
</evidence>
<dbReference type="InterPro" id="IPR053176">
    <property type="entry name" value="T6SS_TssE1-like"/>
</dbReference>
<dbReference type="RefSeq" id="WP_003382819.1">
    <property type="nucleotide sequence ID" value="NZ_AP019411.1"/>
</dbReference>
<dbReference type="PANTHER" id="PTHR38595:SF1">
    <property type="entry name" value="TYPE VI SECRETION SYSTEM COMPONENT TSSE1"/>
    <property type="match status" value="1"/>
</dbReference>
<evidence type="ECO:0000259" key="1">
    <source>
        <dbReference type="Pfam" id="PF04965"/>
    </source>
</evidence>
<dbReference type="Pfam" id="PF04965">
    <property type="entry name" value="GPW_gp25"/>
    <property type="match status" value="1"/>
</dbReference>
<organism evidence="3 6">
    <name type="scientific">Pseudomonas syringae pv. actinidiae</name>
    <dbReference type="NCBI Taxonomy" id="103796"/>
    <lineage>
        <taxon>Bacteria</taxon>
        <taxon>Pseudomonadati</taxon>
        <taxon>Pseudomonadota</taxon>
        <taxon>Gammaproteobacteria</taxon>
        <taxon>Pseudomonadales</taxon>
        <taxon>Pseudomonadaceae</taxon>
        <taxon>Pseudomonas</taxon>
        <taxon>Pseudomonas syringae</taxon>
    </lineage>
</organism>
<dbReference type="EMBL" id="CP024712">
    <property type="protein sequence ID" value="ATV17723.1"/>
    <property type="molecule type" value="Genomic_DNA"/>
</dbReference>
<dbReference type="EMBL" id="BGKA01000114">
    <property type="protein sequence ID" value="GBH17572.1"/>
    <property type="molecule type" value="Genomic_DNA"/>
</dbReference>
<dbReference type="NCBIfam" id="TIGR03357">
    <property type="entry name" value="VI_zyme"/>
    <property type="match status" value="1"/>
</dbReference>
<reference evidence="3 6" key="2">
    <citation type="submission" date="2018-04" db="EMBL/GenBank/DDBJ databases">
        <title>Draft genome sequence of Pseudomonas syringae pv. actinidiae biovar 1 strains isolated from kiwifruit in Kagawa prefecture.</title>
        <authorList>
            <person name="Tabuchi M."/>
            <person name="Saito M."/>
            <person name="Fujiwara S."/>
            <person name="Sasa N."/>
            <person name="Akimitsu K."/>
            <person name="Gomi K."/>
            <person name="Konishi-Sugita S."/>
            <person name="Hamano K."/>
            <person name="Kataoka I."/>
        </authorList>
    </citation>
    <scope>NUCLEOTIDE SEQUENCE [LARGE SCALE GENOMIC DNA]</scope>
    <source>
        <strain evidence="3 6">MAFF212206</strain>
    </source>
</reference>
<dbReference type="EMBL" id="BGJZ01000130">
    <property type="protein sequence ID" value="GBH09720.1"/>
    <property type="molecule type" value="Genomic_DNA"/>
</dbReference>
<dbReference type="Proteomes" id="UP000248291">
    <property type="component" value="Unassembled WGS sequence"/>
</dbReference>
<sequence>MSGTGIRPLLFERLAFSEDESQRPTFLDREALADSVRSELMRLLNTRRAAANMTLPPTLLDYGIADWSSLQASNSDDRRRMTREIRAAITQFEPRLQLSDVDVQSVQGHPQRLSIRLDGILRNDRQQWPVAFILHTSEAGMEVSHERFD</sequence>
<evidence type="ECO:0000313" key="3">
    <source>
        <dbReference type="EMBL" id="GBH09720.1"/>
    </source>
</evidence>
<dbReference type="Proteomes" id="UP000230024">
    <property type="component" value="Chromosome"/>
</dbReference>
<proteinExistence type="predicted"/>
<dbReference type="Proteomes" id="UP000247480">
    <property type="component" value="Unassembled WGS sequence"/>
</dbReference>
<dbReference type="Gene3D" id="3.10.450.40">
    <property type="match status" value="1"/>
</dbReference>
<evidence type="ECO:0000313" key="5">
    <source>
        <dbReference type="Proteomes" id="UP000230024"/>
    </source>
</evidence>
<dbReference type="PANTHER" id="PTHR38595">
    <property type="entry name" value="CYTOPLASMIC PROTEIN-RELATED"/>
    <property type="match status" value="1"/>
</dbReference>
<protein>
    <submittedName>
        <fullName evidence="2">Type VI secretion system baseplate subunit TssE</fullName>
    </submittedName>
</protein>
<evidence type="ECO:0000313" key="2">
    <source>
        <dbReference type="EMBL" id="ATV17723.1"/>
    </source>
</evidence>